<protein>
    <submittedName>
        <fullName evidence="2">Uncharacterized protein</fullName>
    </submittedName>
</protein>
<proteinExistence type="predicted"/>
<feature type="compositionally biased region" description="Polar residues" evidence="1">
    <location>
        <begin position="64"/>
        <end position="84"/>
    </location>
</feature>
<evidence type="ECO:0000313" key="2">
    <source>
        <dbReference type="EnsemblPlants" id="MELO3C005846.2.1"/>
    </source>
</evidence>
<reference evidence="2" key="1">
    <citation type="submission" date="2023-03" db="UniProtKB">
        <authorList>
            <consortium name="EnsemblPlants"/>
        </authorList>
    </citation>
    <scope>IDENTIFICATION</scope>
</reference>
<dbReference type="EnsemblPlants" id="MELO3C005846.2.1">
    <property type="protein sequence ID" value="MELO3C005846.2.1"/>
    <property type="gene ID" value="MELO3C005846.2"/>
</dbReference>
<sequence length="93" mass="10925">MVTDSRRSIKIKQRRAERYLKEQRLQSKGSDQFNDEALDSSGNDCRRQQRQQIGALRHRRPLRQGQSERTSFVNGVSKSISRSPTPKYCFDMH</sequence>
<evidence type="ECO:0000256" key="1">
    <source>
        <dbReference type="SAM" id="MobiDB-lite"/>
    </source>
</evidence>
<dbReference type="Gramene" id="MELO3C005846.2.1">
    <property type="protein sequence ID" value="MELO3C005846.2.1"/>
    <property type="gene ID" value="MELO3C005846.2"/>
</dbReference>
<feature type="region of interest" description="Disordered" evidence="1">
    <location>
        <begin position="20"/>
        <end position="93"/>
    </location>
</feature>
<dbReference type="AlphaFoldDB" id="A0A9I9CMG9"/>
<name>A0A9I9CMG9_CUCME</name>
<accession>A0A9I9CMG9</accession>
<organism evidence="2">
    <name type="scientific">Cucumis melo</name>
    <name type="common">Muskmelon</name>
    <dbReference type="NCBI Taxonomy" id="3656"/>
    <lineage>
        <taxon>Eukaryota</taxon>
        <taxon>Viridiplantae</taxon>
        <taxon>Streptophyta</taxon>
        <taxon>Embryophyta</taxon>
        <taxon>Tracheophyta</taxon>
        <taxon>Spermatophyta</taxon>
        <taxon>Magnoliopsida</taxon>
        <taxon>eudicotyledons</taxon>
        <taxon>Gunneridae</taxon>
        <taxon>Pentapetalae</taxon>
        <taxon>rosids</taxon>
        <taxon>fabids</taxon>
        <taxon>Cucurbitales</taxon>
        <taxon>Cucurbitaceae</taxon>
        <taxon>Benincaseae</taxon>
        <taxon>Cucumis</taxon>
    </lineage>
</organism>